<accession>B7PLR2</accession>
<evidence type="ECO:0000256" key="1">
    <source>
        <dbReference type="SAM" id="MobiDB-lite"/>
    </source>
</evidence>
<dbReference type="VEuPathDB" id="VectorBase:ISCI005669"/>
<evidence type="ECO:0000313" key="3">
    <source>
        <dbReference type="EnsemblMetazoa" id="ISCW005669-PA"/>
    </source>
</evidence>
<protein>
    <submittedName>
        <fullName evidence="2 3">Uncharacterized protein</fullName>
    </submittedName>
</protein>
<dbReference type="PaxDb" id="6945-B7PLR2"/>
<evidence type="ECO:0000313" key="2">
    <source>
        <dbReference type="EMBL" id="EEC07534.1"/>
    </source>
</evidence>
<name>B7PLR2_IXOSC</name>
<reference evidence="2 4" key="1">
    <citation type="submission" date="2008-03" db="EMBL/GenBank/DDBJ databases">
        <title>Annotation of Ixodes scapularis.</title>
        <authorList>
            <consortium name="Ixodes scapularis Genome Project Consortium"/>
            <person name="Caler E."/>
            <person name="Hannick L.I."/>
            <person name="Bidwell S."/>
            <person name="Joardar V."/>
            <person name="Thiagarajan M."/>
            <person name="Amedeo P."/>
            <person name="Galinsky K.J."/>
            <person name="Schobel S."/>
            <person name="Inman J."/>
            <person name="Hostetler J."/>
            <person name="Miller J."/>
            <person name="Hammond M."/>
            <person name="Megy K."/>
            <person name="Lawson D."/>
            <person name="Kodira C."/>
            <person name="Sutton G."/>
            <person name="Meyer J."/>
            <person name="Hill C.A."/>
            <person name="Birren B."/>
            <person name="Nene V."/>
            <person name="Collins F."/>
            <person name="Alarcon-Chaidez F."/>
            <person name="Wikel S."/>
            <person name="Strausberg R."/>
        </authorList>
    </citation>
    <scope>NUCLEOTIDE SEQUENCE [LARGE SCALE GENOMIC DNA]</scope>
    <source>
        <strain evidence="4">Wikel</strain>
        <strain evidence="2">Wikel colony</strain>
    </source>
</reference>
<gene>
    <name evidence="2" type="ORF">IscW_ISCW005669</name>
</gene>
<organism>
    <name type="scientific">Ixodes scapularis</name>
    <name type="common">Black-legged tick</name>
    <name type="synonym">Deer tick</name>
    <dbReference type="NCBI Taxonomy" id="6945"/>
    <lineage>
        <taxon>Eukaryota</taxon>
        <taxon>Metazoa</taxon>
        <taxon>Ecdysozoa</taxon>
        <taxon>Arthropoda</taxon>
        <taxon>Chelicerata</taxon>
        <taxon>Arachnida</taxon>
        <taxon>Acari</taxon>
        <taxon>Parasitiformes</taxon>
        <taxon>Ixodida</taxon>
        <taxon>Ixodoidea</taxon>
        <taxon>Ixodidae</taxon>
        <taxon>Ixodinae</taxon>
        <taxon>Ixodes</taxon>
    </lineage>
</organism>
<keyword evidence="5" id="KW-1267">Proteomics identification</keyword>
<feature type="compositionally biased region" description="Low complexity" evidence="1">
    <location>
        <begin position="1"/>
        <end position="27"/>
    </location>
</feature>
<feature type="region of interest" description="Disordered" evidence="1">
    <location>
        <begin position="1"/>
        <end position="44"/>
    </location>
</feature>
<dbReference type="VEuPathDB" id="VectorBase:ISCW005669"/>
<proteinExistence type="evidence at protein level"/>
<dbReference type="InParanoid" id="B7PLR2"/>
<dbReference type="HOGENOM" id="CLU_2029240_0_0_1"/>
<feature type="region of interest" description="Disordered" evidence="1">
    <location>
        <begin position="97"/>
        <end position="122"/>
    </location>
</feature>
<dbReference type="EMBL" id="ABJB011036310">
    <property type="status" value="NOT_ANNOTATED_CDS"/>
    <property type="molecule type" value="Genomic_DNA"/>
</dbReference>
<dbReference type="Proteomes" id="UP000001555">
    <property type="component" value="Unassembled WGS sequence"/>
</dbReference>
<feature type="compositionally biased region" description="Basic and acidic residues" evidence="1">
    <location>
        <begin position="112"/>
        <end position="122"/>
    </location>
</feature>
<keyword evidence="4" id="KW-1185">Reference proteome</keyword>
<dbReference type="AlphaFoldDB" id="B7PLR2"/>
<dbReference type="EnsemblMetazoa" id="ISCW005669-RA">
    <property type="protein sequence ID" value="ISCW005669-PA"/>
    <property type="gene ID" value="ISCW005669"/>
</dbReference>
<dbReference type="EMBL" id="DS742071">
    <property type="protein sequence ID" value="EEC07534.1"/>
    <property type="molecule type" value="Genomic_DNA"/>
</dbReference>
<reference evidence="3" key="2">
    <citation type="submission" date="2020-05" db="UniProtKB">
        <authorList>
            <consortium name="EnsemblMetazoa"/>
        </authorList>
    </citation>
    <scope>IDENTIFICATION</scope>
    <source>
        <strain evidence="3">wikel</strain>
    </source>
</reference>
<evidence type="ECO:0007829" key="5">
    <source>
        <dbReference type="PeptideAtlas" id="B7PLR2"/>
    </source>
</evidence>
<sequence length="122" mass="12830">MVNSSCRTRSVVVSGGGASSEDGAYSSTSEAEPDSDHEELDLDSDVDPQKLLGAWLGELDAISLGARSVAAAFEDERQAPGTRAAAALFAYRRGRTRRRPAGEQVVPLEGTSPREHTPCIGA</sequence>
<feature type="compositionally biased region" description="Acidic residues" evidence="1">
    <location>
        <begin position="31"/>
        <end position="44"/>
    </location>
</feature>
<evidence type="ECO:0000313" key="4">
    <source>
        <dbReference type="Proteomes" id="UP000001555"/>
    </source>
</evidence>